<accession>A0AAD1ADV0</accession>
<proteinExistence type="predicted"/>
<dbReference type="EMBL" id="CP028130">
    <property type="protein sequence ID" value="AZZ56348.1"/>
    <property type="molecule type" value="Genomic_DNA"/>
</dbReference>
<feature type="transmembrane region" description="Helical" evidence="1">
    <location>
        <begin position="94"/>
        <end position="111"/>
    </location>
</feature>
<feature type="transmembrane region" description="Helical" evidence="1">
    <location>
        <begin position="70"/>
        <end position="88"/>
    </location>
</feature>
<organism evidence="2 3">
    <name type="scientific">Rathayibacter iranicus</name>
    <dbReference type="NCBI Taxonomy" id="59737"/>
    <lineage>
        <taxon>Bacteria</taxon>
        <taxon>Bacillati</taxon>
        <taxon>Actinomycetota</taxon>
        <taxon>Actinomycetes</taxon>
        <taxon>Micrococcales</taxon>
        <taxon>Microbacteriaceae</taxon>
        <taxon>Rathayibacter</taxon>
    </lineage>
</organism>
<name>A0AAD1ADV0_9MICO</name>
<evidence type="ECO:0000313" key="3">
    <source>
        <dbReference type="Proteomes" id="UP000283946"/>
    </source>
</evidence>
<feature type="transmembrane region" description="Helical" evidence="1">
    <location>
        <begin position="123"/>
        <end position="144"/>
    </location>
</feature>
<evidence type="ECO:0008006" key="4">
    <source>
        <dbReference type="Google" id="ProtNLM"/>
    </source>
</evidence>
<feature type="transmembrane region" description="Helical" evidence="1">
    <location>
        <begin position="12"/>
        <end position="32"/>
    </location>
</feature>
<keyword evidence="1" id="KW-1133">Transmembrane helix</keyword>
<dbReference type="KEGG" id="ria:C7V51_11000"/>
<gene>
    <name evidence="2" type="ORF">C7V51_11000</name>
</gene>
<evidence type="ECO:0000313" key="2">
    <source>
        <dbReference type="EMBL" id="AZZ56348.1"/>
    </source>
</evidence>
<dbReference type="AlphaFoldDB" id="A0AAD1ADV0"/>
<feature type="transmembrane region" description="Helical" evidence="1">
    <location>
        <begin position="38"/>
        <end position="63"/>
    </location>
</feature>
<feature type="transmembrane region" description="Helical" evidence="1">
    <location>
        <begin position="150"/>
        <end position="173"/>
    </location>
</feature>
<reference evidence="2 3" key="1">
    <citation type="submission" date="2018-03" db="EMBL/GenBank/DDBJ databases">
        <title>Bacteriophage NCPPB3778 and a type I-E CRISPR drive the evolution of the US Biological Select Agent, Rathayibacter toxicus.</title>
        <authorList>
            <person name="Davis E.W.II."/>
            <person name="Tabima J.F."/>
            <person name="Weisberg A.J."/>
            <person name="Dantas Lopes L."/>
            <person name="Wiseman M.S."/>
            <person name="Wiseman M.S."/>
            <person name="Pupko T."/>
            <person name="Belcher M.S."/>
            <person name="Sechler A.J."/>
            <person name="Tancos M.A."/>
            <person name="Schroeder B.K."/>
            <person name="Murray T.D."/>
            <person name="Luster D.G."/>
            <person name="Schneider W.L."/>
            <person name="Rogers E."/>
            <person name="Andreote F.D."/>
            <person name="Grunwald N.J."/>
            <person name="Putnam M.L."/>
            <person name="Chang J.H."/>
        </authorList>
    </citation>
    <scope>NUCLEOTIDE SEQUENCE [LARGE SCALE GENOMIC DNA]</scope>
    <source>
        <strain evidence="2 3">NCCPB 2253</strain>
    </source>
</reference>
<dbReference type="Proteomes" id="UP000283946">
    <property type="component" value="Chromosome"/>
</dbReference>
<sequence length="197" mass="19709">MANAADSDRRLWILPLARAVIAAVAGCVITFSPDHGPAFGLAVFGGFALATGTLSLALGLPVWIGRSRPLAVGSAVLTLVAGIAALIVLPVAHLLSFVALVAGWALISGFLEFSSGRRGHGLAARDAVIVGAGTMLLGAAFGLLPPHPVVTVGLLGAYAVMVAVFLAIAAFSLKWAAGATTGHDPVTPTTPTSGGDR</sequence>
<keyword evidence="1" id="KW-0812">Transmembrane</keyword>
<protein>
    <recommendedName>
        <fullName evidence="4">HdeD family acid-resistance protein</fullName>
    </recommendedName>
</protein>
<keyword evidence="1" id="KW-0472">Membrane</keyword>
<evidence type="ECO:0000256" key="1">
    <source>
        <dbReference type="SAM" id="Phobius"/>
    </source>
</evidence>
<dbReference type="RefSeq" id="WP_104265526.1">
    <property type="nucleotide sequence ID" value="NZ_CP028130.1"/>
</dbReference>